<dbReference type="AlphaFoldDB" id="A0A6V8N1H2"/>
<keyword evidence="1" id="KW-0732">Signal</keyword>
<dbReference type="EMBL" id="BLXY01000012">
    <property type="protein sequence ID" value="GFO65747.1"/>
    <property type="molecule type" value="Genomic_DNA"/>
</dbReference>
<evidence type="ECO:0000259" key="2">
    <source>
        <dbReference type="SMART" id="SM00460"/>
    </source>
</evidence>
<gene>
    <name evidence="3" type="ORF">GMPD_36660</name>
</gene>
<accession>A0A6V8N1H2</accession>
<sequence length="480" mass="52623">MTTTARFHFSLRLMAVLALVLLPLQLLAATPLPKLAAPPEGERWFSIIMGDEQVGFGQTTVTRTANGYQISSRGSVKMKVMGFSREASSTESYQVAPDLTLRSFQVQNRIDGSPVDIEGAVTPKGITVHTRSANGNKERLLKVKGAVYPPHALNLYPLMQGAVPGKTYKIQYLDPEAVKVKQAKVEVVGPETLDGKQVVHLKNDLYTMVDNDIWVDLSGNTLKESVRDGLVVTMARDEATARAELAEAAMEKKDLVYDFSMIRVTPPLEHPERLQKLVVQITGIPAQQRLLQGTWQSAERQADGSVIFILPNPGLPAEEAPTQADLQPGERTPSDNPEIIARMRAIVGDEKVPAQKVARLTAWVATQIKADVIDSQSPLETLQKGRGNCQSHARLYVSLARAAGIPTRFVSGLVYQGDGFLYHSWAESYLEGRWVSVDPTFNQVPADVTHIKLVEGESLDEMGSIAGMIGRARAKVLEKR</sequence>
<reference evidence="4" key="1">
    <citation type="submission" date="2020-06" db="EMBL/GenBank/DDBJ databases">
        <title>Draft genomic sequecing of Geomonas sp. Red736.</title>
        <authorList>
            <person name="Itoh H."/>
            <person name="Xu Z.X."/>
            <person name="Ushijima N."/>
            <person name="Masuda Y."/>
            <person name="Shiratori Y."/>
            <person name="Senoo K."/>
        </authorList>
    </citation>
    <scope>NUCLEOTIDE SEQUENCE [LARGE SCALE GENOMIC DNA]</scope>
    <source>
        <strain evidence="4">Red736</strain>
    </source>
</reference>
<dbReference type="RefSeq" id="WP_183350107.1">
    <property type="nucleotide sequence ID" value="NZ_BLXY01000012.1"/>
</dbReference>
<dbReference type="Proteomes" id="UP000568888">
    <property type="component" value="Unassembled WGS sequence"/>
</dbReference>
<dbReference type="InterPro" id="IPR002931">
    <property type="entry name" value="Transglutaminase-like"/>
</dbReference>
<name>A0A6V8N1H2_9BACT</name>
<evidence type="ECO:0000313" key="4">
    <source>
        <dbReference type="Proteomes" id="UP000568888"/>
    </source>
</evidence>
<organism evidence="3 4">
    <name type="scientific">Geomonas paludis</name>
    <dbReference type="NCBI Taxonomy" id="2740185"/>
    <lineage>
        <taxon>Bacteria</taxon>
        <taxon>Pseudomonadati</taxon>
        <taxon>Thermodesulfobacteriota</taxon>
        <taxon>Desulfuromonadia</taxon>
        <taxon>Geobacterales</taxon>
        <taxon>Geobacteraceae</taxon>
        <taxon>Geomonas</taxon>
    </lineage>
</organism>
<proteinExistence type="predicted"/>
<feature type="signal peptide" evidence="1">
    <location>
        <begin position="1"/>
        <end position="28"/>
    </location>
</feature>
<protein>
    <submittedName>
        <fullName evidence="3">Transglutaminase</fullName>
    </submittedName>
</protein>
<evidence type="ECO:0000313" key="3">
    <source>
        <dbReference type="EMBL" id="GFO65747.1"/>
    </source>
</evidence>
<feature type="domain" description="Transglutaminase-like" evidence="2">
    <location>
        <begin position="381"/>
        <end position="441"/>
    </location>
</feature>
<feature type="chain" id="PRO_5027707072" evidence="1">
    <location>
        <begin position="29"/>
        <end position="480"/>
    </location>
</feature>
<dbReference type="Pfam" id="PF01841">
    <property type="entry name" value="Transglut_core"/>
    <property type="match status" value="1"/>
</dbReference>
<dbReference type="InterPro" id="IPR038765">
    <property type="entry name" value="Papain-like_cys_pep_sf"/>
</dbReference>
<dbReference type="PANTHER" id="PTHR33490:SF3">
    <property type="entry name" value="CONSERVED INTEGRAL MEMBRANE PROTEIN"/>
    <property type="match status" value="1"/>
</dbReference>
<evidence type="ECO:0000256" key="1">
    <source>
        <dbReference type="SAM" id="SignalP"/>
    </source>
</evidence>
<dbReference type="SMART" id="SM00460">
    <property type="entry name" value="TGc"/>
    <property type="match status" value="1"/>
</dbReference>
<dbReference type="Gene3D" id="3.10.620.30">
    <property type="match status" value="1"/>
</dbReference>
<dbReference type="SUPFAM" id="SSF54001">
    <property type="entry name" value="Cysteine proteinases"/>
    <property type="match status" value="1"/>
</dbReference>
<comment type="caution">
    <text evidence="3">The sequence shown here is derived from an EMBL/GenBank/DDBJ whole genome shotgun (WGS) entry which is preliminary data.</text>
</comment>
<dbReference type="PANTHER" id="PTHR33490">
    <property type="entry name" value="BLR5614 PROTEIN-RELATED"/>
    <property type="match status" value="1"/>
</dbReference>